<evidence type="ECO:0000256" key="9">
    <source>
        <dbReference type="ARBA" id="ARBA00029446"/>
    </source>
</evidence>
<comment type="subcellular location">
    <subcellularLocation>
        <location evidence="1">Cell membrane</location>
        <topology evidence="1">Lipid-anchor</topology>
        <topology evidence="1">GPI-anchor</topology>
    </subcellularLocation>
</comment>
<dbReference type="Proteomes" id="UP000824540">
    <property type="component" value="Unassembled WGS sequence"/>
</dbReference>
<dbReference type="GO" id="GO:0098552">
    <property type="term" value="C:side of membrane"/>
    <property type="evidence" value="ECO:0007669"/>
    <property type="project" value="UniProtKB-KW"/>
</dbReference>
<dbReference type="Gene3D" id="2.10.60.10">
    <property type="entry name" value="CD59"/>
    <property type="match status" value="1"/>
</dbReference>
<accession>A0A8T2NYT0</accession>
<dbReference type="PANTHER" id="PTHR47613">
    <property type="entry name" value="SPERM ACROSOME MEMBRANE-ASSOCIATED PROTEIN 4"/>
    <property type="match status" value="1"/>
</dbReference>
<name>A0A8T2NYT0_9TELE</name>
<keyword evidence="5" id="KW-0472">Membrane</keyword>
<evidence type="ECO:0000256" key="2">
    <source>
        <dbReference type="ARBA" id="ARBA00022475"/>
    </source>
</evidence>
<dbReference type="OrthoDB" id="5962859at2759"/>
<gene>
    <name evidence="11" type="ORF">JZ751_009795</name>
</gene>
<evidence type="ECO:0000256" key="7">
    <source>
        <dbReference type="ARBA" id="ARBA00023180"/>
    </source>
</evidence>
<keyword evidence="4" id="KW-0732">Signal</keyword>
<dbReference type="GO" id="GO:0005886">
    <property type="term" value="C:plasma membrane"/>
    <property type="evidence" value="ECO:0007669"/>
    <property type="project" value="UniProtKB-SubCell"/>
</dbReference>
<dbReference type="InterPro" id="IPR046354">
    <property type="entry name" value="SPACA4/Bouncer"/>
</dbReference>
<dbReference type="AlphaFoldDB" id="A0A8T2NYT0"/>
<keyword evidence="3" id="KW-0336">GPI-anchor</keyword>
<dbReference type="SUPFAM" id="SSF57302">
    <property type="entry name" value="Snake toxin-like"/>
    <property type="match status" value="2"/>
</dbReference>
<dbReference type="InterPro" id="IPR045860">
    <property type="entry name" value="Snake_toxin-like_sf"/>
</dbReference>
<comment type="caution">
    <text evidence="11">The sequence shown here is derived from an EMBL/GenBank/DDBJ whole genome shotgun (WGS) entry which is preliminary data.</text>
</comment>
<organism evidence="11 12">
    <name type="scientific">Albula glossodonta</name>
    <name type="common">roundjaw bonefish</name>
    <dbReference type="NCBI Taxonomy" id="121402"/>
    <lineage>
        <taxon>Eukaryota</taxon>
        <taxon>Metazoa</taxon>
        <taxon>Chordata</taxon>
        <taxon>Craniata</taxon>
        <taxon>Vertebrata</taxon>
        <taxon>Euteleostomi</taxon>
        <taxon>Actinopterygii</taxon>
        <taxon>Neopterygii</taxon>
        <taxon>Teleostei</taxon>
        <taxon>Albuliformes</taxon>
        <taxon>Albulidae</taxon>
        <taxon>Albula</taxon>
    </lineage>
</organism>
<protein>
    <recommendedName>
        <fullName evidence="10">UPAR/Ly6 domain-containing protein</fullName>
    </recommendedName>
</protein>
<reference evidence="11" key="1">
    <citation type="thesis" date="2021" institute="BYU ScholarsArchive" country="Provo, UT, USA">
        <title>Applications of and Algorithms for Genome Assembly and Genomic Analyses with an Emphasis on Marine Teleosts.</title>
        <authorList>
            <person name="Pickett B.D."/>
        </authorList>
    </citation>
    <scope>NUCLEOTIDE SEQUENCE</scope>
    <source>
        <strain evidence="11">HI-2016</strain>
    </source>
</reference>
<keyword evidence="8" id="KW-0449">Lipoprotein</keyword>
<keyword evidence="7" id="KW-0325">Glycoprotein</keyword>
<feature type="domain" description="UPAR/Ly6" evidence="10">
    <location>
        <begin position="11"/>
        <end position="92"/>
    </location>
</feature>
<dbReference type="PANTHER" id="PTHR47613:SF1">
    <property type="entry name" value="SPERM ACROSOME MEMBRANE-ASSOCIATED PROTEIN 4"/>
    <property type="match status" value="1"/>
</dbReference>
<evidence type="ECO:0000256" key="3">
    <source>
        <dbReference type="ARBA" id="ARBA00022622"/>
    </source>
</evidence>
<evidence type="ECO:0000256" key="4">
    <source>
        <dbReference type="ARBA" id="ARBA00022729"/>
    </source>
</evidence>
<comment type="similarity">
    <text evidence="9">Belongs to the SPACA4/bouncer family.</text>
</comment>
<proteinExistence type="inferred from homology"/>
<dbReference type="InterPro" id="IPR016054">
    <property type="entry name" value="LY6_UPA_recep-like"/>
</dbReference>
<dbReference type="GO" id="GO:0035036">
    <property type="term" value="P:sperm-egg recognition"/>
    <property type="evidence" value="ECO:0007669"/>
    <property type="project" value="TreeGrafter"/>
</dbReference>
<keyword evidence="2" id="KW-1003">Cell membrane</keyword>
<evidence type="ECO:0000256" key="1">
    <source>
        <dbReference type="ARBA" id="ARBA00004609"/>
    </source>
</evidence>
<evidence type="ECO:0000313" key="12">
    <source>
        <dbReference type="Proteomes" id="UP000824540"/>
    </source>
</evidence>
<keyword evidence="12" id="KW-1185">Reference proteome</keyword>
<dbReference type="EMBL" id="JAFBMS010000018">
    <property type="protein sequence ID" value="KAG9345249.1"/>
    <property type="molecule type" value="Genomic_DNA"/>
</dbReference>
<evidence type="ECO:0000313" key="11">
    <source>
        <dbReference type="EMBL" id="KAG9345249.1"/>
    </source>
</evidence>
<keyword evidence="6" id="KW-1015">Disulfide bond</keyword>
<evidence type="ECO:0000256" key="5">
    <source>
        <dbReference type="ARBA" id="ARBA00023136"/>
    </source>
</evidence>
<evidence type="ECO:0000259" key="10">
    <source>
        <dbReference type="Pfam" id="PF00021"/>
    </source>
</evidence>
<feature type="domain" description="UPAR/Ly6" evidence="10">
    <location>
        <begin position="156"/>
        <end position="195"/>
    </location>
</feature>
<evidence type="ECO:0000256" key="6">
    <source>
        <dbReference type="ARBA" id="ARBA00023157"/>
    </source>
</evidence>
<evidence type="ECO:0000256" key="8">
    <source>
        <dbReference type="ARBA" id="ARBA00023288"/>
    </source>
</evidence>
<dbReference type="Pfam" id="PF00021">
    <property type="entry name" value="UPAR_LY6"/>
    <property type="match status" value="2"/>
</dbReference>
<sequence>MAVPKALWTGQALECYKCDIGFWNMCFTTRIKCSTGEQCFSGVGKAARVIDIKMKGCLKPDECDKESTVEFSPNKTIYTMNKTCCATDLCNMAPGLPRLAPPTVTLAVLASTLAALPFAIVPPSNEYKTDLNLFIPMQSILRVFLSMFEGIPQFVGFKTQGCLDTPSCNRTVPGTILGASYNTTYKCCSTDRCDAESAANTVQLSLTAGAALLVSICSEEKLGPVTGKMGRVINDMTH</sequence>